<keyword evidence="4" id="KW-1185">Reference proteome</keyword>
<dbReference type="Proteomes" id="UP000193978">
    <property type="component" value="Chromosome"/>
</dbReference>
<gene>
    <name evidence="3" type="ORF">B1812_12775</name>
</gene>
<dbReference type="AlphaFoldDB" id="A0A1W6MW26"/>
<proteinExistence type="predicted"/>
<organism evidence="3 4">
    <name type="scientific">Methylocystis bryophila</name>
    <dbReference type="NCBI Taxonomy" id="655015"/>
    <lineage>
        <taxon>Bacteria</taxon>
        <taxon>Pseudomonadati</taxon>
        <taxon>Pseudomonadota</taxon>
        <taxon>Alphaproteobacteria</taxon>
        <taxon>Hyphomicrobiales</taxon>
        <taxon>Methylocystaceae</taxon>
        <taxon>Methylocystis</taxon>
    </lineage>
</organism>
<accession>A0A1W6MW26</accession>
<evidence type="ECO:0000313" key="4">
    <source>
        <dbReference type="Proteomes" id="UP000193978"/>
    </source>
</evidence>
<dbReference type="EMBL" id="CP019948">
    <property type="protein sequence ID" value="ARN81808.1"/>
    <property type="molecule type" value="Genomic_DNA"/>
</dbReference>
<keyword evidence="1" id="KW-0175">Coiled coil</keyword>
<dbReference type="KEGG" id="mbry:B1812_12775"/>
<protein>
    <submittedName>
        <fullName evidence="3">Uncharacterized protein</fullName>
    </submittedName>
</protein>
<feature type="compositionally biased region" description="Polar residues" evidence="2">
    <location>
        <begin position="34"/>
        <end position="43"/>
    </location>
</feature>
<feature type="region of interest" description="Disordered" evidence="2">
    <location>
        <begin position="33"/>
        <end position="52"/>
    </location>
</feature>
<reference evidence="3 4" key="1">
    <citation type="submission" date="2017-02" db="EMBL/GenBank/DDBJ databases">
        <authorList>
            <person name="Peterson S.W."/>
        </authorList>
    </citation>
    <scope>NUCLEOTIDE SEQUENCE [LARGE SCALE GENOMIC DNA]</scope>
    <source>
        <strain evidence="3 4">S285</strain>
    </source>
</reference>
<sequence>MLHSESCGAFQAIGVQILAIASSADDGEGIPLLFSTSRESGNAESDGVERAAGAPAARFGDMRSVMRRLITALFLTVLLTAAGVSRALSASQPAYVLQAEQNYRHARAELNAAQKALAQLKQEEARLGRQAMRLRGQWLEPAKLWRATQAAQKRLVFAQQNSQQSLTELNIARDAARRQRVGPVSTPERSPQWWW</sequence>
<evidence type="ECO:0000256" key="1">
    <source>
        <dbReference type="SAM" id="Coils"/>
    </source>
</evidence>
<feature type="coiled-coil region" evidence="1">
    <location>
        <begin position="96"/>
        <end position="137"/>
    </location>
</feature>
<evidence type="ECO:0000313" key="3">
    <source>
        <dbReference type="EMBL" id="ARN81808.1"/>
    </source>
</evidence>
<evidence type="ECO:0000256" key="2">
    <source>
        <dbReference type="SAM" id="MobiDB-lite"/>
    </source>
</evidence>
<name>A0A1W6MW26_9HYPH</name>